<dbReference type="SUPFAM" id="SSF63817">
    <property type="entry name" value="Sortase"/>
    <property type="match status" value="1"/>
</dbReference>
<evidence type="ECO:0000313" key="3">
    <source>
        <dbReference type="Proteomes" id="UP000176185"/>
    </source>
</evidence>
<dbReference type="Proteomes" id="UP000176185">
    <property type="component" value="Unassembled WGS sequence"/>
</dbReference>
<dbReference type="Gene3D" id="2.40.260.10">
    <property type="entry name" value="Sortase"/>
    <property type="match status" value="1"/>
</dbReference>
<organism evidence="2 3">
    <name type="scientific">Candidatus Adlerbacteria bacterium RIFCSPLOWO2_01_FULL_51_16</name>
    <dbReference type="NCBI Taxonomy" id="1797243"/>
    <lineage>
        <taxon>Bacteria</taxon>
        <taxon>Candidatus Adleribacteriota</taxon>
    </lineage>
</organism>
<dbReference type="InterPro" id="IPR023365">
    <property type="entry name" value="Sortase_dom-sf"/>
</dbReference>
<evidence type="ECO:0000313" key="2">
    <source>
        <dbReference type="EMBL" id="OGC81000.1"/>
    </source>
</evidence>
<gene>
    <name evidence="2" type="ORF">A2943_00280</name>
</gene>
<reference evidence="2 3" key="1">
    <citation type="journal article" date="2016" name="Nat. Commun.">
        <title>Thousands of microbial genomes shed light on interconnected biogeochemical processes in an aquifer system.</title>
        <authorList>
            <person name="Anantharaman K."/>
            <person name="Brown C.T."/>
            <person name="Hug L.A."/>
            <person name="Sharon I."/>
            <person name="Castelle C.J."/>
            <person name="Probst A.J."/>
            <person name="Thomas B.C."/>
            <person name="Singh A."/>
            <person name="Wilkins M.J."/>
            <person name="Karaoz U."/>
            <person name="Brodie E.L."/>
            <person name="Williams K.H."/>
            <person name="Hubbard S.S."/>
            <person name="Banfield J.F."/>
        </authorList>
    </citation>
    <scope>NUCLEOTIDE SEQUENCE [LARGE SCALE GENOMIC DNA]</scope>
</reference>
<keyword evidence="1" id="KW-0378">Hydrolase</keyword>
<dbReference type="Pfam" id="PF04203">
    <property type="entry name" value="Sortase"/>
    <property type="match status" value="1"/>
</dbReference>
<dbReference type="EMBL" id="MEWX01000008">
    <property type="protein sequence ID" value="OGC81000.1"/>
    <property type="molecule type" value="Genomic_DNA"/>
</dbReference>
<dbReference type="InterPro" id="IPR005754">
    <property type="entry name" value="Sortase"/>
</dbReference>
<evidence type="ECO:0000256" key="1">
    <source>
        <dbReference type="ARBA" id="ARBA00022801"/>
    </source>
</evidence>
<name>A0A1F4XHC8_9BACT</name>
<protein>
    <recommendedName>
        <fullName evidence="4">Sortase</fullName>
    </recommendedName>
</protein>
<evidence type="ECO:0008006" key="4">
    <source>
        <dbReference type="Google" id="ProtNLM"/>
    </source>
</evidence>
<dbReference type="GO" id="GO:0016787">
    <property type="term" value="F:hydrolase activity"/>
    <property type="evidence" value="ECO:0007669"/>
    <property type="project" value="UniProtKB-KW"/>
</dbReference>
<comment type="caution">
    <text evidence="2">The sequence shown here is derived from an EMBL/GenBank/DDBJ whole genome shotgun (WGS) entry which is preliminary data.</text>
</comment>
<sequence length="206" mass="22191">MARHPRGVIGAIAEHPFGFVLTFVVLFFLLVLFMASVDALPEPAVKVVVQPSDEVVQAGVAEAPVRVVAPSIGMDVKVENPTSTEISVLDDSLLRGAVRYPTSAMLGVNGTVLLFGHSSYLPVVYNRAYKAFNKIQDLKTGEIVSVYSGTTEYRYKVVGVRLADATDDVVELPADGKYLALVTCDSFGRKTSRFVVTAEFVGAYAL</sequence>
<proteinExistence type="predicted"/>
<dbReference type="AlphaFoldDB" id="A0A1F4XHC8"/>
<accession>A0A1F4XHC8</accession>
<dbReference type="STRING" id="1797243.A2943_00280"/>